<name>A0ABR4NJ10_9FUNG</name>
<feature type="compositionally biased region" description="Basic and acidic residues" evidence="3">
    <location>
        <begin position="646"/>
        <end position="656"/>
    </location>
</feature>
<feature type="compositionally biased region" description="Low complexity" evidence="3">
    <location>
        <begin position="665"/>
        <end position="680"/>
    </location>
</feature>
<evidence type="ECO:0000256" key="1">
    <source>
        <dbReference type="ARBA" id="ARBA00022614"/>
    </source>
</evidence>
<evidence type="ECO:0000313" key="4">
    <source>
        <dbReference type="EMBL" id="KAL2919521.1"/>
    </source>
</evidence>
<accession>A0ABR4NJ10</accession>
<sequence length="974" mass="100081">MPSLVRPSAADRDFAHLSVVKYVSKAKQKKEKDICIRDVPLDPRWIPADVAFLNLERLSLVNVALSYVPDVVFQLQTLDHLAITGTDITSITSIGSLNRLKSLILHSNKIDWLPDDFGSLWELEELDLHQNRLTNRGIAPELYGFTKLRCLDLSSNKLINVPLEMAKLGVKIREIHLHDNPWNKPELAALTATSTAHETRAALAAVYKGLEIPASLDPLNVPADAHASHEGAGEAEETGRLKKPGLFGRKISSGASPSAKSPADAKHDLAVSSDDLAAKRKVSKTESRKKASTPTKAAAASDPPPADVDLASVERTASPLPKVSRAVGPRGRKPPTKEFIEKSAAEESISPIKPAGELAAQEASKEEQPAGGDAASHADASSSSRLKSAPKGGFNYFGKDASASVPVPLPPKPQSKPKIPDTDEAPAPVPLPPKPQREAAANLVASSEVLGGKAESAPVPPKKPTKPTPGGASGSTAAAPPIISASPASLGSPSPSLMCLTQQAAAGQPDGPPPPVKMSTKPQKGASLSGTPVASTAPLAGPRGSDSAASSPDSCDLADPAAASTSAPMGQKLPRNPSGDSPAPRIDMGELRAKMRPPDISAPKLAPRAQQSSEAGAAEPSPTPSTSDANQGDTKRKHLRETSITIDKRKLSHHELPPAPRMPGSDSASTSQAPSPTSTTLPEMREEPSDPPSKPPADKSGSGAIGAAAAAAPMLNKTRDAPGSVSASPSMRAANSVRRGKLSGFGSNNELASDPSESPLPLAKPIARSAISRSIDQLADDGTQAEKGSSTPPSGLRTFGAGSRSLDILSQPEASGSAAPGTPPRPAPKPTRAPPSQLPSGLASTAVPQQPGIEPGTESSSGFSGASSQASQARMALLARLSQDELRDKQQLGSAVAPSPSAPSYRAKPGEPKSAAFAAASAAAATAIASGAAGPTPASLPPKPPKPRTGSANAKQEEESATPIPPWKRQQAAS</sequence>
<feature type="compositionally biased region" description="Polar residues" evidence="3">
    <location>
        <begin position="838"/>
        <end position="848"/>
    </location>
</feature>
<dbReference type="EMBL" id="JADGIZ020000003">
    <property type="protein sequence ID" value="KAL2919521.1"/>
    <property type="molecule type" value="Genomic_DNA"/>
</dbReference>
<reference evidence="4 5" key="1">
    <citation type="submission" date="2023-09" db="EMBL/GenBank/DDBJ databases">
        <title>Pangenome analysis of Batrachochytrium dendrobatidis and related Chytrids.</title>
        <authorList>
            <person name="Yacoub M.N."/>
            <person name="Stajich J.E."/>
            <person name="James T.Y."/>
        </authorList>
    </citation>
    <scope>NUCLEOTIDE SEQUENCE [LARGE SCALE GENOMIC DNA]</scope>
    <source>
        <strain evidence="4 5">JEL0888</strain>
    </source>
</reference>
<feature type="compositionally biased region" description="Low complexity" evidence="3">
    <location>
        <begin position="252"/>
        <end position="262"/>
    </location>
</feature>
<dbReference type="InterPro" id="IPR050216">
    <property type="entry name" value="LRR_domain-containing"/>
</dbReference>
<proteinExistence type="predicted"/>
<keyword evidence="1" id="KW-0433">Leucine-rich repeat</keyword>
<feature type="compositionally biased region" description="Low complexity" evidence="3">
    <location>
        <begin position="698"/>
        <end position="712"/>
    </location>
</feature>
<feature type="compositionally biased region" description="Low complexity" evidence="3">
    <location>
        <begin position="545"/>
        <end position="564"/>
    </location>
</feature>
<comment type="caution">
    <text evidence="4">The sequence shown here is derived from an EMBL/GenBank/DDBJ whole genome shotgun (WGS) entry which is preliminary data.</text>
</comment>
<organism evidence="4 5">
    <name type="scientific">Polyrhizophydium stewartii</name>
    <dbReference type="NCBI Taxonomy" id="2732419"/>
    <lineage>
        <taxon>Eukaryota</taxon>
        <taxon>Fungi</taxon>
        <taxon>Fungi incertae sedis</taxon>
        <taxon>Chytridiomycota</taxon>
        <taxon>Chytridiomycota incertae sedis</taxon>
        <taxon>Chytridiomycetes</taxon>
        <taxon>Rhizophydiales</taxon>
        <taxon>Rhizophydiales incertae sedis</taxon>
        <taxon>Polyrhizophydium</taxon>
    </lineage>
</organism>
<feature type="compositionally biased region" description="Low complexity" evidence="3">
    <location>
        <begin position="292"/>
        <end position="301"/>
    </location>
</feature>
<feature type="compositionally biased region" description="Pro residues" evidence="3">
    <location>
        <begin position="821"/>
        <end position="837"/>
    </location>
</feature>
<keyword evidence="5" id="KW-1185">Reference proteome</keyword>
<evidence type="ECO:0000256" key="3">
    <source>
        <dbReference type="SAM" id="MobiDB-lite"/>
    </source>
</evidence>
<dbReference type="PANTHER" id="PTHR48051:SF1">
    <property type="entry name" value="RAS SUPPRESSOR PROTEIN 1"/>
    <property type="match status" value="1"/>
</dbReference>
<feature type="compositionally biased region" description="Basic and acidic residues" evidence="3">
    <location>
        <begin position="587"/>
        <end position="597"/>
    </location>
</feature>
<feature type="compositionally biased region" description="Low complexity" evidence="3">
    <location>
        <begin position="859"/>
        <end position="881"/>
    </location>
</feature>
<feature type="compositionally biased region" description="Low complexity" evidence="3">
    <location>
        <begin position="370"/>
        <end position="384"/>
    </location>
</feature>
<dbReference type="SMART" id="SM00369">
    <property type="entry name" value="LRR_TYP"/>
    <property type="match status" value="4"/>
</dbReference>
<feature type="compositionally biased region" description="Low complexity" evidence="3">
    <location>
        <begin position="468"/>
        <end position="509"/>
    </location>
</feature>
<dbReference type="InterPro" id="IPR003591">
    <property type="entry name" value="Leu-rich_rpt_typical-subtyp"/>
</dbReference>
<dbReference type="PANTHER" id="PTHR48051">
    <property type="match status" value="1"/>
</dbReference>
<feature type="compositionally biased region" description="Basic and acidic residues" evidence="3">
    <location>
        <begin position="226"/>
        <end position="240"/>
    </location>
</feature>
<feature type="compositionally biased region" description="Low complexity" evidence="3">
    <location>
        <begin position="894"/>
        <end position="907"/>
    </location>
</feature>
<dbReference type="SUPFAM" id="SSF52058">
    <property type="entry name" value="L domain-like"/>
    <property type="match status" value="1"/>
</dbReference>
<feature type="compositionally biased region" description="Polar residues" evidence="3">
    <location>
        <begin position="520"/>
        <end position="534"/>
    </location>
</feature>
<feature type="compositionally biased region" description="Low complexity" evidence="3">
    <location>
        <begin position="914"/>
        <end position="937"/>
    </location>
</feature>
<feature type="compositionally biased region" description="Basic and acidic residues" evidence="3">
    <location>
        <begin position="335"/>
        <end position="345"/>
    </location>
</feature>
<dbReference type="Gene3D" id="3.80.10.10">
    <property type="entry name" value="Ribonuclease Inhibitor"/>
    <property type="match status" value="1"/>
</dbReference>
<gene>
    <name evidence="4" type="ORF">HK105_201168</name>
</gene>
<feature type="region of interest" description="Disordered" evidence="3">
    <location>
        <begin position="221"/>
        <end position="974"/>
    </location>
</feature>
<protein>
    <submittedName>
        <fullName evidence="4">Uncharacterized protein</fullName>
    </submittedName>
</protein>
<dbReference type="InterPro" id="IPR032675">
    <property type="entry name" value="LRR_dom_sf"/>
</dbReference>
<evidence type="ECO:0000256" key="2">
    <source>
        <dbReference type="ARBA" id="ARBA00022737"/>
    </source>
</evidence>
<dbReference type="Proteomes" id="UP001527925">
    <property type="component" value="Unassembled WGS sequence"/>
</dbReference>
<evidence type="ECO:0000313" key="5">
    <source>
        <dbReference type="Proteomes" id="UP001527925"/>
    </source>
</evidence>
<keyword evidence="2" id="KW-0677">Repeat</keyword>